<name>A0A2N3QGA3_9BIFI</name>
<evidence type="ECO:0000313" key="3">
    <source>
        <dbReference type="EMBL" id="PKU90195.1"/>
    </source>
</evidence>
<gene>
    <name evidence="3" type="ORF">CQR46_1198</name>
</gene>
<protein>
    <submittedName>
        <fullName evidence="3">ABC transporter substrate-binding protein</fullName>
    </submittedName>
</protein>
<dbReference type="GO" id="GO:0030975">
    <property type="term" value="F:thiamine binding"/>
    <property type="evidence" value="ECO:0007669"/>
    <property type="project" value="TreeGrafter"/>
</dbReference>
<keyword evidence="1" id="KW-0732">Signal</keyword>
<dbReference type="AlphaFoldDB" id="A0A2N3QGA3"/>
<keyword evidence="2" id="KW-1133">Transmembrane helix</keyword>
<dbReference type="SUPFAM" id="SSF53850">
    <property type="entry name" value="Periplasmic binding protein-like II"/>
    <property type="match status" value="1"/>
</dbReference>
<dbReference type="PANTHER" id="PTHR30006:SF2">
    <property type="entry name" value="ABC TRANSPORTER SUBSTRATE-BINDING PROTEIN"/>
    <property type="match status" value="1"/>
</dbReference>
<dbReference type="RefSeq" id="WP_218971101.1">
    <property type="nucleotide sequence ID" value="NZ_PCGZ01000007.1"/>
</dbReference>
<keyword evidence="2" id="KW-0472">Membrane</keyword>
<sequence>MKKTNSILNQWFGIRTIRGFISALMAAMLCAVLVVSMSGCGEKASVTDERSATATSAADFGGMDGLVNAAKAEGQINVIALPDDWSNWGVIIDKFQDTYGIQVNSMNPEASSAEEIKAAKDLKGQENAPDVFDLGPAVATANTDCFAPYKVQAWDQIPEQNKHKDGLYVNDYTGVMSIGYDAAKVPAPESLDDLLGPAFKGKVALNGDPTQAGAAFAAVGWATLQEGGSLGDFSTGIDFFRKLSEAGNFLTVDATSATVASGETPVVIDWNYLNIGNAKQNPNFKTVVLPKNAYGSYYNQAINKDAPHPAAARLWQEFVYSPEVQNEFLKAGAFPVLAQRMIDDGTIDTAALEAAGGLPENIQTADEAQIKKANELLAKEWSAVAAS</sequence>
<reference evidence="3 4" key="1">
    <citation type="submission" date="2017-10" db="EMBL/GenBank/DDBJ databases">
        <title>Bifidobacterium genomics.</title>
        <authorList>
            <person name="Lugli G.A."/>
            <person name="Milani C."/>
            <person name="Mancabelli L."/>
        </authorList>
    </citation>
    <scope>NUCLEOTIDE SEQUENCE [LARGE SCALE GENOMIC DNA]</scope>
    <source>
        <strain evidence="3 4">1524B</strain>
    </source>
</reference>
<dbReference type="Pfam" id="PF13343">
    <property type="entry name" value="SBP_bac_6"/>
    <property type="match status" value="1"/>
</dbReference>
<dbReference type="GO" id="GO:0030288">
    <property type="term" value="C:outer membrane-bounded periplasmic space"/>
    <property type="evidence" value="ECO:0007669"/>
    <property type="project" value="TreeGrafter"/>
</dbReference>
<dbReference type="Gene3D" id="3.40.190.10">
    <property type="entry name" value="Periplasmic binding protein-like II"/>
    <property type="match status" value="2"/>
</dbReference>
<dbReference type="GO" id="GO:0015888">
    <property type="term" value="P:thiamine transport"/>
    <property type="evidence" value="ECO:0007669"/>
    <property type="project" value="TreeGrafter"/>
</dbReference>
<evidence type="ECO:0000313" key="4">
    <source>
        <dbReference type="Proteomes" id="UP000233730"/>
    </source>
</evidence>
<keyword evidence="2" id="KW-0812">Transmembrane</keyword>
<dbReference type="GO" id="GO:0030976">
    <property type="term" value="F:thiamine pyrophosphate binding"/>
    <property type="evidence" value="ECO:0007669"/>
    <property type="project" value="TreeGrafter"/>
</dbReference>
<evidence type="ECO:0000256" key="1">
    <source>
        <dbReference type="ARBA" id="ARBA00022729"/>
    </source>
</evidence>
<dbReference type="EMBL" id="PCGZ01000007">
    <property type="protein sequence ID" value="PKU90195.1"/>
    <property type="molecule type" value="Genomic_DNA"/>
</dbReference>
<feature type="transmembrane region" description="Helical" evidence="2">
    <location>
        <begin position="20"/>
        <end position="39"/>
    </location>
</feature>
<proteinExistence type="predicted"/>
<dbReference type="PANTHER" id="PTHR30006">
    <property type="entry name" value="THIAMINE-BINDING PERIPLASMIC PROTEIN-RELATED"/>
    <property type="match status" value="1"/>
</dbReference>
<evidence type="ECO:0000256" key="2">
    <source>
        <dbReference type="SAM" id="Phobius"/>
    </source>
</evidence>
<organism evidence="3 4">
    <name type="scientific">Bifidobacterium pseudolongum subsp. globosum</name>
    <dbReference type="NCBI Taxonomy" id="1690"/>
    <lineage>
        <taxon>Bacteria</taxon>
        <taxon>Bacillati</taxon>
        <taxon>Actinomycetota</taxon>
        <taxon>Actinomycetes</taxon>
        <taxon>Bifidobacteriales</taxon>
        <taxon>Bifidobacteriaceae</taxon>
        <taxon>Bifidobacterium</taxon>
    </lineage>
</organism>
<comment type="caution">
    <text evidence="3">The sequence shown here is derived from an EMBL/GenBank/DDBJ whole genome shotgun (WGS) entry which is preliminary data.</text>
</comment>
<accession>A0A2N3QGA3</accession>
<dbReference type="Proteomes" id="UP000233730">
    <property type="component" value="Unassembled WGS sequence"/>
</dbReference>